<dbReference type="AlphaFoldDB" id="I4Z3Y5"/>
<dbReference type="HOGENOM" id="CLU_2437521_0_0_5"/>
<dbReference type="eggNOG" id="COG0183">
    <property type="taxonomic scope" value="Bacteria"/>
</dbReference>
<dbReference type="RefSeq" id="WP_009489066.1">
    <property type="nucleotide sequence ID" value="NZ_CP141049.1"/>
</dbReference>
<keyword evidence="2" id="KW-1185">Reference proteome</keyword>
<dbReference type="Proteomes" id="UP000003947">
    <property type="component" value="Unassembled WGS sequence"/>
</dbReference>
<evidence type="ECO:0000313" key="1">
    <source>
        <dbReference type="EMBL" id="EIM30927.1"/>
    </source>
</evidence>
<name>I4Z3Y5_9HYPH</name>
<sequence>MRTTDQEAFAVTSHAKALSVRHVNEIVPLGGVTRDAFSRKLTPGLCRRLPVLAGDTVHGVTAATVAVEADSAAIVLVASASIARHVNARF</sequence>
<reference evidence="1 2" key="1">
    <citation type="submission" date="2012-02" db="EMBL/GenBank/DDBJ databases">
        <title>Improved High-Quality Draft sequence of Microvirga sp. WSM3557.</title>
        <authorList>
            <consortium name="US DOE Joint Genome Institute"/>
            <person name="Lucas S."/>
            <person name="Han J."/>
            <person name="Lapidus A."/>
            <person name="Cheng J.-F."/>
            <person name="Goodwin L."/>
            <person name="Pitluck S."/>
            <person name="Peters L."/>
            <person name="Zhang X."/>
            <person name="Detter J.C."/>
            <person name="Han C."/>
            <person name="Tapia R."/>
            <person name="Land M."/>
            <person name="Hauser L."/>
            <person name="Kyrpides N."/>
            <person name="Ivanova N."/>
            <person name="Pagani I."/>
            <person name="Brau L."/>
            <person name="Yates R."/>
            <person name="O'Hara G."/>
            <person name="Rui T."/>
            <person name="Howieson J."/>
            <person name="Reeve W."/>
            <person name="Woyke T."/>
        </authorList>
    </citation>
    <scope>NUCLEOTIDE SEQUENCE [LARGE SCALE GENOMIC DNA]</scope>
    <source>
        <strain evidence="1 2">WSM3557</strain>
    </source>
</reference>
<accession>I4Z3Y5</accession>
<dbReference type="PATRIC" id="fig|864069.3.peg.496"/>
<protein>
    <submittedName>
        <fullName evidence="1">Uncharacterized protein</fullName>
    </submittedName>
</protein>
<dbReference type="STRING" id="864069.MicloDRAFT_00004560"/>
<organism evidence="1 2">
    <name type="scientific">Microvirga lotononidis</name>
    <dbReference type="NCBI Taxonomy" id="864069"/>
    <lineage>
        <taxon>Bacteria</taxon>
        <taxon>Pseudomonadati</taxon>
        <taxon>Pseudomonadota</taxon>
        <taxon>Alphaproteobacteria</taxon>
        <taxon>Hyphomicrobiales</taxon>
        <taxon>Methylobacteriaceae</taxon>
        <taxon>Microvirga</taxon>
    </lineage>
</organism>
<evidence type="ECO:0000313" key="2">
    <source>
        <dbReference type="Proteomes" id="UP000003947"/>
    </source>
</evidence>
<dbReference type="EMBL" id="JH660635">
    <property type="protein sequence ID" value="EIM30927.1"/>
    <property type="molecule type" value="Genomic_DNA"/>
</dbReference>
<proteinExistence type="predicted"/>
<gene>
    <name evidence="1" type="ORF">MicloDRAFT_00004560</name>
</gene>